<keyword evidence="5 8" id="KW-0812">Transmembrane</keyword>
<evidence type="ECO:0000313" key="11">
    <source>
        <dbReference type="EMBL" id="RDR23349.1"/>
    </source>
</evidence>
<feature type="transmembrane region" description="Helical" evidence="8">
    <location>
        <begin position="53"/>
        <end position="80"/>
    </location>
</feature>
<keyword evidence="4" id="KW-0997">Cell inner membrane</keyword>
<feature type="transmembrane region" description="Helical" evidence="8">
    <location>
        <begin position="280"/>
        <end position="303"/>
    </location>
</feature>
<dbReference type="FunFam" id="1.10.3720.10:FF:000099">
    <property type="entry name" value="Inner membrane ABC transporter permease ynjC"/>
    <property type="match status" value="1"/>
</dbReference>
<dbReference type="KEGG" id="ema:C1192_03520"/>
<keyword evidence="7 8" id="KW-0472">Membrane</keyword>
<keyword evidence="3" id="KW-1003">Cell membrane</keyword>
<dbReference type="SUPFAM" id="SSF161098">
    <property type="entry name" value="MetI-like"/>
    <property type="match status" value="2"/>
</dbReference>
<dbReference type="EMBL" id="JAHCRT010000002">
    <property type="protein sequence ID" value="MDQ9292936.1"/>
    <property type="molecule type" value="Genomic_DNA"/>
</dbReference>
<feature type="domain" description="ABC transmembrane type-1" evidence="9">
    <location>
        <begin position="315"/>
        <end position="496"/>
    </location>
</feature>
<feature type="transmembrane region" description="Helical" evidence="8">
    <location>
        <begin position="92"/>
        <end position="112"/>
    </location>
</feature>
<feature type="transmembrane region" description="Helical" evidence="8">
    <location>
        <begin position="482"/>
        <end position="503"/>
    </location>
</feature>
<evidence type="ECO:0000313" key="15">
    <source>
        <dbReference type="Proteomes" id="UP001235723"/>
    </source>
</evidence>
<proteinExistence type="predicted"/>
<evidence type="ECO:0000256" key="5">
    <source>
        <dbReference type="ARBA" id="ARBA00022692"/>
    </source>
</evidence>
<protein>
    <submittedName>
        <fullName evidence="10 12">ABC transporter permease</fullName>
    </submittedName>
    <submittedName>
        <fullName evidence="11">Inner membrane ABC transporter permease protein YnjC</fullName>
    </submittedName>
</protein>
<feature type="transmembrane region" description="Helical" evidence="8">
    <location>
        <begin position="239"/>
        <end position="260"/>
    </location>
</feature>
<reference evidence="11 13" key="1">
    <citation type="submission" date="2018-06" db="EMBL/GenBank/DDBJ databases">
        <title>Recombination Drives Gene Content and Phenotype Evolution in Wild Type E. coli Strains.</title>
        <authorList>
            <person name="Field C.M."/>
            <person name="Silander O.K."/>
            <person name="Van Nimwegen E."/>
        </authorList>
    </citation>
    <scope>NUCLEOTIDE SEQUENCE [LARGE SCALE GENOMIC DNA]</scope>
    <source>
        <strain evidence="11 13">SC344</strain>
    </source>
</reference>
<feature type="transmembrane region" description="Helical" evidence="8">
    <location>
        <begin position="346"/>
        <end position="370"/>
    </location>
</feature>
<dbReference type="InterPro" id="IPR000515">
    <property type="entry name" value="MetI-like"/>
</dbReference>
<evidence type="ECO:0000313" key="12">
    <source>
        <dbReference type="EMBL" id="VED77765.1"/>
    </source>
</evidence>
<evidence type="ECO:0000256" key="2">
    <source>
        <dbReference type="ARBA" id="ARBA00022448"/>
    </source>
</evidence>
<evidence type="ECO:0000256" key="7">
    <source>
        <dbReference type="ARBA" id="ARBA00023136"/>
    </source>
</evidence>
<keyword evidence="6 8" id="KW-1133">Transmembrane helix</keyword>
<reference evidence="10 15" key="3">
    <citation type="submission" date="2021-05" db="EMBL/GenBank/DDBJ databases">
        <title>Genome sequence of E. marmotae isolates.</title>
        <authorList>
            <person name="Binsker U."/>
            <person name="Hammerl J.A."/>
        </authorList>
    </citation>
    <scope>NUCLEOTIDE SEQUENCE [LARGE SCALE GENOMIC DNA]</scope>
    <source>
        <strain evidence="10 15">21-MO00586</strain>
    </source>
</reference>
<dbReference type="PROSITE" id="PS50928">
    <property type="entry name" value="ABC_TM1"/>
    <property type="match status" value="2"/>
</dbReference>
<dbReference type="Proteomes" id="UP000277464">
    <property type="component" value="Chromosome"/>
</dbReference>
<organism evidence="11 13">
    <name type="scientific">Escherichia marmotae</name>
    <dbReference type="NCBI Taxonomy" id="1499973"/>
    <lineage>
        <taxon>Bacteria</taxon>
        <taxon>Pseudomonadati</taxon>
        <taxon>Pseudomonadota</taxon>
        <taxon>Gammaproteobacteria</taxon>
        <taxon>Enterobacterales</taxon>
        <taxon>Enterobacteriaceae</taxon>
        <taxon>Escherichia</taxon>
    </lineage>
</organism>
<comment type="subcellular location">
    <subcellularLocation>
        <location evidence="1">Cell inner membrane</location>
        <topology evidence="1">Multi-pass membrane protein</topology>
    </subcellularLocation>
</comment>
<feature type="domain" description="ABC transmembrane type-1" evidence="9">
    <location>
        <begin position="54"/>
        <end position="255"/>
    </location>
</feature>
<dbReference type="AlphaFoldDB" id="A0A370V3C4"/>
<feature type="transmembrane region" description="Helical" evidence="8">
    <location>
        <begin position="177"/>
        <end position="202"/>
    </location>
</feature>
<evidence type="ECO:0000256" key="3">
    <source>
        <dbReference type="ARBA" id="ARBA00022475"/>
    </source>
</evidence>
<dbReference type="GeneID" id="86946201"/>
<feature type="transmembrane region" description="Helical" evidence="8">
    <location>
        <begin position="315"/>
        <end position="337"/>
    </location>
</feature>
<dbReference type="Proteomes" id="UP000254454">
    <property type="component" value="Unassembled WGS sequence"/>
</dbReference>
<feature type="transmembrane region" description="Helical" evidence="8">
    <location>
        <begin position="7"/>
        <end position="33"/>
    </location>
</feature>
<evidence type="ECO:0000256" key="6">
    <source>
        <dbReference type="ARBA" id="ARBA00022989"/>
    </source>
</evidence>
<evidence type="ECO:0000259" key="9">
    <source>
        <dbReference type="PROSITE" id="PS50928"/>
    </source>
</evidence>
<dbReference type="EMBL" id="QONO01000195">
    <property type="protein sequence ID" value="RDR23349.1"/>
    <property type="molecule type" value="Genomic_DNA"/>
</dbReference>
<dbReference type="Gene3D" id="1.10.3720.10">
    <property type="entry name" value="MetI-like"/>
    <property type="match status" value="2"/>
</dbReference>
<feature type="transmembrane region" description="Helical" evidence="8">
    <location>
        <begin position="428"/>
        <end position="449"/>
    </location>
</feature>
<reference evidence="12 14" key="2">
    <citation type="submission" date="2018-12" db="EMBL/GenBank/DDBJ databases">
        <authorList>
            <consortium name="Pathogen Informatics"/>
        </authorList>
    </citation>
    <scope>NUCLEOTIDE SEQUENCE [LARGE SCALE GENOMIC DNA]</scope>
    <source>
        <strain evidence="12 14">NCTC8196</strain>
    </source>
</reference>
<dbReference type="RefSeq" id="WP_000235013.1">
    <property type="nucleotide sequence ID" value="NZ_CAKAEI010000003.1"/>
</dbReference>
<dbReference type="GO" id="GO:0005886">
    <property type="term" value="C:plasma membrane"/>
    <property type="evidence" value="ECO:0007669"/>
    <property type="project" value="UniProtKB-SubCell"/>
</dbReference>
<evidence type="ECO:0000256" key="1">
    <source>
        <dbReference type="ARBA" id="ARBA00004429"/>
    </source>
</evidence>
<accession>A0A370V3C4</accession>
<gene>
    <name evidence="11" type="primary">ynjC</name>
    <name evidence="11" type="ORF">C4A13_01169</name>
    <name evidence="10" type="ORF">KJE03_05460</name>
    <name evidence="12" type="ORF">NCTC8196_02172</name>
</gene>
<dbReference type="GO" id="GO:0055085">
    <property type="term" value="P:transmembrane transport"/>
    <property type="evidence" value="ECO:0007669"/>
    <property type="project" value="InterPro"/>
</dbReference>
<evidence type="ECO:0000313" key="14">
    <source>
        <dbReference type="Proteomes" id="UP000277464"/>
    </source>
</evidence>
<dbReference type="PANTHER" id="PTHR30183">
    <property type="entry name" value="MOLYBDENUM TRANSPORT SYSTEM PERMEASE PROTEIN MODB"/>
    <property type="match status" value="1"/>
</dbReference>
<dbReference type="CDD" id="cd06261">
    <property type="entry name" value="TM_PBP2"/>
    <property type="match status" value="1"/>
</dbReference>
<dbReference type="Proteomes" id="UP001235723">
    <property type="component" value="Unassembled WGS sequence"/>
</dbReference>
<dbReference type="InterPro" id="IPR035906">
    <property type="entry name" value="MetI-like_sf"/>
</dbReference>
<sequence>MATPLRYALILLLWVVMAVIYAPLIPAALTLITPALSLTHWQALFADPQLSQAILATLVSTTIAAVGALLIALLVIVALWPGAKWLHLCARLPWLLAIPHVAFATSVLLLFAEGGLVYQFFPFLTPPTDRLGIGLGITLAVKESAFLLWILAAVLSEKRLLQQVIVLDSLGYSRWQCLNWLLLPSVAPALAMAMLAIVAWSLSVVDIAIILGPGNPPTLAVISWQWLTQGDTDQQIKGALASLLLMLLLATCVLLGYLLWRTWRRTIPRKDGVRKPATPLLPGSTLARLLPLTGVLCVVLLAILADQSTINDEALFNSLTMGLATTFIALILLLLWLEWGAKRRQLWLWLPILLPALPLVAGQYTLALWLHLDGCWAVVVWGHLLWVMPWMLFILQPAWRRIDSRLILIAQTLGWSRGKIFFYVKCPLMLRPALIAFAVGFSVSIAQYMPTLWLGAGRFPTLTTEAVALSSGGSNGILAAQALWQLLLPLIIFALTALLAKWVGFARQGLR</sequence>
<feature type="transmembrane region" description="Helical" evidence="8">
    <location>
        <begin position="376"/>
        <end position="395"/>
    </location>
</feature>
<evidence type="ECO:0000313" key="13">
    <source>
        <dbReference type="Proteomes" id="UP000254454"/>
    </source>
</evidence>
<evidence type="ECO:0000256" key="8">
    <source>
        <dbReference type="SAM" id="Phobius"/>
    </source>
</evidence>
<evidence type="ECO:0000313" key="10">
    <source>
        <dbReference type="EMBL" id="MDQ9292936.1"/>
    </source>
</evidence>
<feature type="transmembrane region" description="Helical" evidence="8">
    <location>
        <begin position="132"/>
        <end position="156"/>
    </location>
</feature>
<dbReference type="PANTHER" id="PTHR30183:SF6">
    <property type="entry name" value="INNER MEMBRANE ABC TRANSPORTER PERMEASE PROTEIN YNJC"/>
    <property type="match status" value="1"/>
</dbReference>
<keyword evidence="2" id="KW-0813">Transport</keyword>
<name>A0A370V3C4_9ESCH</name>
<evidence type="ECO:0000256" key="4">
    <source>
        <dbReference type="ARBA" id="ARBA00022519"/>
    </source>
</evidence>
<dbReference type="EMBL" id="LR134270">
    <property type="protein sequence ID" value="VED77765.1"/>
    <property type="molecule type" value="Genomic_DNA"/>
</dbReference>
<keyword evidence="15" id="KW-1185">Reference proteome</keyword>